<accession>A0A2S8R7J7</accession>
<gene>
    <name evidence="2" type="ORF">B9R14_02620</name>
</gene>
<dbReference type="AlphaFoldDB" id="A0A2S8R7J7"/>
<dbReference type="Gene3D" id="3.30.565.40">
    <property type="entry name" value="Fervidobacterium nodosum Rt17-B1 like"/>
    <property type="match status" value="1"/>
</dbReference>
<dbReference type="InterPro" id="IPR025303">
    <property type="entry name" value="PdaC"/>
</dbReference>
<dbReference type="Pfam" id="PF13739">
    <property type="entry name" value="PdaC"/>
    <property type="match status" value="1"/>
</dbReference>
<sequence length="496" mass="57315">MRKILFITLLSVVLIACFVLTGCSTKLTDQYVLEEKEEVISSDEFESILRYPVVTGLVDKKVEEKINGTIKERIDGFKRGLENFKQIPEMQDNTLDVTYEVGYRTKEILSIKIEVISHMRSFGVDDHVVIGKNFDLKTGELLSLKDILKGNYKEEIDAKLEVKFSELDVEVTKQFEGINDETVFYIKDNALVFCFSAVEYINEIGETLELEIPFSEISGFLKKPLAFEGDTSPELKNYNTAIDEETKPSGALFFIGENIRNASQKDATTMILSFEEIQEKYIGVYEEILIDNEVQQKLFEFFGDTFDKDRVSELEDADLKSLLQEIIDGGYMVVNAEGLFTIVQDYRVLEEYAGYLSDDIRDYIYLKAEESKDLESLKAGGVLPWAKIKDRLMKYEDYMETYPDSIKEYEAGREHMNLLHTFFFGFNGMPAFDYATNKINDELLENYREFVNMNKSSETAKIIEGYLEVLERNNYTLSEEVEEYRRSFSSINENNF</sequence>
<evidence type="ECO:0000313" key="3">
    <source>
        <dbReference type="Proteomes" id="UP000239720"/>
    </source>
</evidence>
<proteinExistence type="predicted"/>
<protein>
    <recommendedName>
        <fullName evidence="1">Deacetylase PdaC domain-containing protein</fullName>
    </recommendedName>
</protein>
<evidence type="ECO:0000259" key="1">
    <source>
        <dbReference type="Pfam" id="PF13739"/>
    </source>
</evidence>
<dbReference type="Proteomes" id="UP000239720">
    <property type="component" value="Unassembled WGS sequence"/>
</dbReference>
<dbReference type="PROSITE" id="PS51257">
    <property type="entry name" value="PROKAR_LIPOPROTEIN"/>
    <property type="match status" value="1"/>
</dbReference>
<comment type="caution">
    <text evidence="2">The sequence shown here is derived from an EMBL/GenBank/DDBJ whole genome shotgun (WGS) entry which is preliminary data.</text>
</comment>
<reference evidence="2 3" key="1">
    <citation type="journal article" date="2018" name="Syst. Appl. Microbiol.">
        <title>Characterization and high-quality draft genome sequence of Herbivorax saccincola A7, an anaerobic, alkaliphilic, thermophilic, cellulolytic, and xylanolytic bacterium.</title>
        <authorList>
            <person name="Aikawa S."/>
            <person name="Baramee S."/>
            <person name="Sermsathanaswadi J."/>
            <person name="Thianheng P."/>
            <person name="Tachaapaikoon C."/>
            <person name="Shikata A."/>
            <person name="Waeonukul R."/>
            <person name="Pason P."/>
            <person name="Ratanakhanokchai K."/>
            <person name="Kosugi A."/>
        </authorList>
    </citation>
    <scope>NUCLEOTIDE SEQUENCE [LARGE SCALE GENOMIC DNA]</scope>
    <source>
        <strain evidence="2 3">A7</strain>
    </source>
</reference>
<dbReference type="InterPro" id="IPR037126">
    <property type="entry name" value="PdaC/RsiV-like_sf"/>
</dbReference>
<organism evidence="2 3">
    <name type="scientific">Acetivibrio saccincola</name>
    <dbReference type="NCBI Taxonomy" id="1677857"/>
    <lineage>
        <taxon>Bacteria</taxon>
        <taxon>Bacillati</taxon>
        <taxon>Bacillota</taxon>
        <taxon>Clostridia</taxon>
        <taxon>Eubacteriales</taxon>
        <taxon>Oscillospiraceae</taxon>
        <taxon>Acetivibrio</taxon>
    </lineage>
</organism>
<dbReference type="Gene3D" id="3.90.640.20">
    <property type="entry name" value="Heat-shock cognate protein, ATPase"/>
    <property type="match status" value="1"/>
</dbReference>
<dbReference type="OrthoDB" id="1707591at2"/>
<evidence type="ECO:0000313" key="2">
    <source>
        <dbReference type="EMBL" id="PQQ65769.1"/>
    </source>
</evidence>
<dbReference type="RefSeq" id="WP_105367550.1">
    <property type="nucleotide sequence ID" value="NZ_NEMB01000003.1"/>
</dbReference>
<name>A0A2S8R7J7_9FIRM</name>
<feature type="domain" description="Deacetylase PdaC" evidence="1">
    <location>
        <begin position="42"/>
        <end position="115"/>
    </location>
</feature>
<dbReference type="EMBL" id="NEMB01000003">
    <property type="protein sequence ID" value="PQQ65769.1"/>
    <property type="molecule type" value="Genomic_DNA"/>
</dbReference>